<dbReference type="EMBL" id="JBEXAE010000002">
    <property type="protein sequence ID" value="MET6990002.1"/>
    <property type="molecule type" value="Genomic_DNA"/>
</dbReference>
<sequence length="124" mass="14042">MKKLTLFIAMAVLLTIYACSKIAENNDPVIGIWSDEAITAKTSTKGPSGRQEWIFNDAYLGRYHGYQGNEIQVQTDFKWRKTDEVYVITYPGTDFEEDIVTMEVSEEGIILLAIEGEEVLAVRE</sequence>
<dbReference type="PROSITE" id="PS51257">
    <property type="entry name" value="PROKAR_LIPOPROTEIN"/>
    <property type="match status" value="1"/>
</dbReference>
<evidence type="ECO:0000256" key="1">
    <source>
        <dbReference type="SAM" id="SignalP"/>
    </source>
</evidence>
<gene>
    <name evidence="2" type="ORF">ABXZ36_05010</name>
</gene>
<evidence type="ECO:0000313" key="2">
    <source>
        <dbReference type="EMBL" id="MET6990002.1"/>
    </source>
</evidence>
<name>A0ABV2STF5_9FLAO</name>
<feature type="chain" id="PRO_5047301207" description="Lipocalin-like domain-containing protein" evidence="1">
    <location>
        <begin position="24"/>
        <end position="124"/>
    </location>
</feature>
<feature type="signal peptide" evidence="1">
    <location>
        <begin position="1"/>
        <end position="23"/>
    </location>
</feature>
<evidence type="ECO:0000313" key="3">
    <source>
        <dbReference type="Proteomes" id="UP001549799"/>
    </source>
</evidence>
<comment type="caution">
    <text evidence="2">The sequence shown here is derived from an EMBL/GenBank/DDBJ whole genome shotgun (WGS) entry which is preliminary data.</text>
</comment>
<reference evidence="2 3" key="1">
    <citation type="submission" date="2024-07" db="EMBL/GenBank/DDBJ databases">
        <title>The genome sequence of type strain Sediminicola arcticus GDMCC 1.2805.</title>
        <authorList>
            <person name="Liu Y."/>
        </authorList>
    </citation>
    <scope>NUCLEOTIDE SEQUENCE [LARGE SCALE GENOMIC DNA]</scope>
    <source>
        <strain evidence="2 3">GDMCC 1.2805</strain>
    </source>
</reference>
<dbReference type="Proteomes" id="UP001549799">
    <property type="component" value="Unassembled WGS sequence"/>
</dbReference>
<proteinExistence type="predicted"/>
<dbReference type="RefSeq" id="WP_354614390.1">
    <property type="nucleotide sequence ID" value="NZ_JBEXAE010000002.1"/>
</dbReference>
<accession>A0ABV2STF5</accession>
<evidence type="ECO:0008006" key="4">
    <source>
        <dbReference type="Google" id="ProtNLM"/>
    </source>
</evidence>
<keyword evidence="1" id="KW-0732">Signal</keyword>
<protein>
    <recommendedName>
        <fullName evidence="4">Lipocalin-like domain-containing protein</fullName>
    </recommendedName>
</protein>
<keyword evidence="3" id="KW-1185">Reference proteome</keyword>
<organism evidence="2 3">
    <name type="scientific">Sediminicola arcticus</name>
    <dbReference type="NCBI Taxonomy" id="1574308"/>
    <lineage>
        <taxon>Bacteria</taxon>
        <taxon>Pseudomonadati</taxon>
        <taxon>Bacteroidota</taxon>
        <taxon>Flavobacteriia</taxon>
        <taxon>Flavobacteriales</taxon>
        <taxon>Flavobacteriaceae</taxon>
        <taxon>Sediminicola</taxon>
    </lineage>
</organism>